<proteinExistence type="predicted"/>
<feature type="region of interest" description="Disordered" evidence="1">
    <location>
        <begin position="1"/>
        <end position="45"/>
    </location>
</feature>
<dbReference type="EMBL" id="JAAALK010000080">
    <property type="protein sequence ID" value="KAG8093454.1"/>
    <property type="molecule type" value="Genomic_DNA"/>
</dbReference>
<evidence type="ECO:0000256" key="1">
    <source>
        <dbReference type="SAM" id="MobiDB-lite"/>
    </source>
</evidence>
<dbReference type="OrthoDB" id="10263222at2759"/>
<evidence type="ECO:0000313" key="2">
    <source>
        <dbReference type="EMBL" id="KAG8093454.1"/>
    </source>
</evidence>
<reference evidence="2" key="2">
    <citation type="submission" date="2021-02" db="EMBL/GenBank/DDBJ databases">
        <authorList>
            <person name="Kimball J.A."/>
            <person name="Haas M.W."/>
            <person name="Macchietto M."/>
            <person name="Kono T."/>
            <person name="Duquette J."/>
            <person name="Shao M."/>
        </authorList>
    </citation>
    <scope>NUCLEOTIDE SEQUENCE</scope>
    <source>
        <tissue evidence="2">Fresh leaf tissue</tissue>
    </source>
</reference>
<organism evidence="2 3">
    <name type="scientific">Zizania palustris</name>
    <name type="common">Northern wild rice</name>
    <dbReference type="NCBI Taxonomy" id="103762"/>
    <lineage>
        <taxon>Eukaryota</taxon>
        <taxon>Viridiplantae</taxon>
        <taxon>Streptophyta</taxon>
        <taxon>Embryophyta</taxon>
        <taxon>Tracheophyta</taxon>
        <taxon>Spermatophyta</taxon>
        <taxon>Magnoliopsida</taxon>
        <taxon>Liliopsida</taxon>
        <taxon>Poales</taxon>
        <taxon>Poaceae</taxon>
        <taxon>BOP clade</taxon>
        <taxon>Oryzoideae</taxon>
        <taxon>Oryzeae</taxon>
        <taxon>Zizaniinae</taxon>
        <taxon>Zizania</taxon>
    </lineage>
</organism>
<accession>A0A8J5WSG5</accession>
<sequence length="147" mass="16355">MEAAAEAAPQATDRFYGGGDGDLSTDRKLITTSSGRRHESSHHSLPSLQLLQLAAIKVELRSKLHDINHFLKCKDSVKAKPDDILEKHVNFEPDDDIERVDNYSHPEKQLDVESVPEISTPSPECEISDMPESLFLCRAAYWLVGGV</sequence>
<evidence type="ECO:0000313" key="3">
    <source>
        <dbReference type="Proteomes" id="UP000729402"/>
    </source>
</evidence>
<dbReference type="Proteomes" id="UP000729402">
    <property type="component" value="Unassembled WGS sequence"/>
</dbReference>
<gene>
    <name evidence="2" type="ORF">GUJ93_ZPchr0012g20307</name>
</gene>
<reference evidence="2" key="1">
    <citation type="journal article" date="2021" name="bioRxiv">
        <title>Whole Genome Assembly and Annotation of Northern Wild Rice, Zizania palustris L., Supports a Whole Genome Duplication in the Zizania Genus.</title>
        <authorList>
            <person name="Haas M."/>
            <person name="Kono T."/>
            <person name="Macchietto M."/>
            <person name="Millas R."/>
            <person name="McGilp L."/>
            <person name="Shao M."/>
            <person name="Duquette J."/>
            <person name="Hirsch C.N."/>
            <person name="Kimball J."/>
        </authorList>
    </citation>
    <scope>NUCLEOTIDE SEQUENCE</scope>
    <source>
        <tissue evidence="2">Fresh leaf tissue</tissue>
    </source>
</reference>
<protein>
    <submittedName>
        <fullName evidence="2">Uncharacterized protein</fullName>
    </submittedName>
</protein>
<comment type="caution">
    <text evidence="2">The sequence shown here is derived from an EMBL/GenBank/DDBJ whole genome shotgun (WGS) entry which is preliminary data.</text>
</comment>
<dbReference type="AlphaFoldDB" id="A0A8J5WSG5"/>
<keyword evidence="3" id="KW-1185">Reference proteome</keyword>
<name>A0A8J5WSG5_ZIZPA</name>
<feature type="region of interest" description="Disordered" evidence="1">
    <location>
        <begin position="105"/>
        <end position="125"/>
    </location>
</feature>